<evidence type="ECO:0000256" key="6">
    <source>
        <dbReference type="ARBA" id="ARBA00022984"/>
    </source>
</evidence>
<dbReference type="PANTHER" id="PTHR21015:SF22">
    <property type="entry name" value="GLYCOSYLTRANSFERASE"/>
    <property type="match status" value="1"/>
</dbReference>
<dbReference type="Pfam" id="PF04101">
    <property type="entry name" value="Glyco_tran_28_C"/>
    <property type="match status" value="1"/>
</dbReference>
<feature type="binding site" evidence="10">
    <location>
        <position position="126"/>
    </location>
    <ligand>
        <name>UDP-N-acetyl-alpha-D-glucosamine</name>
        <dbReference type="ChEBI" id="CHEBI:57705"/>
    </ligand>
</feature>
<dbReference type="Gene3D" id="3.40.50.2000">
    <property type="entry name" value="Glycogen Phosphorylase B"/>
    <property type="match status" value="2"/>
</dbReference>
<accession>A0ABW3HFD7</accession>
<keyword evidence="2 10" id="KW-0132">Cell division</keyword>
<keyword evidence="14" id="KW-1185">Reference proteome</keyword>
<gene>
    <name evidence="10 13" type="primary">murG</name>
    <name evidence="13" type="ORF">ACFQ0F_06945</name>
</gene>
<dbReference type="EMBL" id="JBHTIT010000001">
    <property type="protein sequence ID" value="MFD0950123.1"/>
    <property type="molecule type" value="Genomic_DNA"/>
</dbReference>
<organism evidence="13 14">
    <name type="scientific">Paraperlucidibaca wandonensis</name>
    <dbReference type="NCBI Taxonomy" id="1268273"/>
    <lineage>
        <taxon>Bacteria</taxon>
        <taxon>Pseudomonadati</taxon>
        <taxon>Pseudomonadota</taxon>
        <taxon>Gammaproteobacteria</taxon>
        <taxon>Moraxellales</taxon>
        <taxon>Moraxellaceae</taxon>
        <taxon>Paraperlucidibaca</taxon>
    </lineage>
</organism>
<comment type="pathway">
    <text evidence="10">Cell wall biogenesis; peptidoglycan biosynthesis.</text>
</comment>
<feature type="domain" description="Glycosyl transferase family 28 C-terminal" evidence="12">
    <location>
        <begin position="187"/>
        <end position="343"/>
    </location>
</feature>
<dbReference type="RefSeq" id="WP_379070544.1">
    <property type="nucleotide sequence ID" value="NZ_JBHTIT010000001.1"/>
</dbReference>
<dbReference type="EC" id="2.4.1.227" evidence="10"/>
<keyword evidence="5 10" id="KW-0133">Cell shape</keyword>
<evidence type="ECO:0000259" key="12">
    <source>
        <dbReference type="Pfam" id="PF04101"/>
    </source>
</evidence>
<keyword evidence="9 10" id="KW-0961">Cell wall biogenesis/degradation</keyword>
<keyword evidence="8 10" id="KW-0131">Cell cycle</keyword>
<evidence type="ECO:0000256" key="5">
    <source>
        <dbReference type="ARBA" id="ARBA00022960"/>
    </source>
</evidence>
<keyword evidence="1 10" id="KW-1003">Cell membrane</keyword>
<evidence type="ECO:0000256" key="8">
    <source>
        <dbReference type="ARBA" id="ARBA00023306"/>
    </source>
</evidence>
<sequence length="359" mass="37511">MTIVKSVVVMAGGTGGHVFPALAVARGLQAEGVKVHWLGTARGIEADIVPKAGIAISYLNVGGLRGNGLLPLLQAPFKLLVAVWQAMAICRRVNADAVIGLGGYVTGPGGVAARLLGLPLYIHEQNAIAGFTNKTLARFATRILQAFPSAFAASSKVSTVGNPVRADIASLPMPAIRYGERQGQLQVLVLGGSLGAVALNQLVPEAFAELEPAARPIIRHQAGRKHAANAEAVYAKLGVQATVLPFIDDMAAEYAWADVVICRSGALTVSELAAVGVASVLIPFPHAVDDHQTANARFLSDAGAALLFQQKDLTVSAFAATLRGLLQREKLQQMAEKARALAETEATTRVVNTILRGEA</sequence>
<reference evidence="14" key="1">
    <citation type="journal article" date="2019" name="Int. J. Syst. Evol. Microbiol.">
        <title>The Global Catalogue of Microorganisms (GCM) 10K type strain sequencing project: providing services to taxonomists for standard genome sequencing and annotation.</title>
        <authorList>
            <consortium name="The Broad Institute Genomics Platform"/>
            <consortium name="The Broad Institute Genome Sequencing Center for Infectious Disease"/>
            <person name="Wu L."/>
            <person name="Ma J."/>
        </authorList>
    </citation>
    <scope>NUCLEOTIDE SEQUENCE [LARGE SCALE GENOMIC DNA]</scope>
    <source>
        <strain evidence="14">CCUG 63419</strain>
    </source>
</reference>
<protein>
    <recommendedName>
        <fullName evidence="10">UDP-N-acetylglucosamine--N-acetylmuramyl-(pentapeptide) pyrophosphoryl-undecaprenol N-acetylglucosamine transferase</fullName>
        <ecNumber evidence="10">2.4.1.227</ecNumber>
    </recommendedName>
    <alternativeName>
        <fullName evidence="10">Undecaprenyl-PP-MurNAc-pentapeptide-UDPGlcNAc GlcNAc transferase</fullName>
    </alternativeName>
</protein>
<feature type="domain" description="Glycosyltransferase family 28 N-terminal" evidence="11">
    <location>
        <begin position="7"/>
        <end position="144"/>
    </location>
</feature>
<evidence type="ECO:0000313" key="14">
    <source>
        <dbReference type="Proteomes" id="UP001597044"/>
    </source>
</evidence>
<evidence type="ECO:0000256" key="2">
    <source>
        <dbReference type="ARBA" id="ARBA00022618"/>
    </source>
</evidence>
<comment type="catalytic activity">
    <reaction evidence="10">
        <text>di-trans,octa-cis-undecaprenyl diphospho-N-acetyl-alpha-D-muramoyl-L-alanyl-D-glutamyl-meso-2,6-diaminopimeloyl-D-alanyl-D-alanine + UDP-N-acetyl-alpha-D-glucosamine = di-trans,octa-cis-undecaprenyl diphospho-[N-acetyl-alpha-D-glucosaminyl-(1-&gt;4)]-N-acetyl-alpha-D-muramoyl-L-alanyl-D-glutamyl-meso-2,6-diaminopimeloyl-D-alanyl-D-alanine + UDP + H(+)</text>
        <dbReference type="Rhea" id="RHEA:31227"/>
        <dbReference type="ChEBI" id="CHEBI:15378"/>
        <dbReference type="ChEBI" id="CHEBI:57705"/>
        <dbReference type="ChEBI" id="CHEBI:58223"/>
        <dbReference type="ChEBI" id="CHEBI:61387"/>
        <dbReference type="ChEBI" id="CHEBI:61388"/>
        <dbReference type="EC" id="2.4.1.227"/>
    </reaction>
</comment>
<evidence type="ECO:0000256" key="1">
    <source>
        <dbReference type="ARBA" id="ARBA00022475"/>
    </source>
</evidence>
<comment type="caution">
    <text evidence="13">The sequence shown here is derived from an EMBL/GenBank/DDBJ whole genome shotgun (WGS) entry which is preliminary data.</text>
</comment>
<evidence type="ECO:0000313" key="13">
    <source>
        <dbReference type="EMBL" id="MFD0950123.1"/>
    </source>
</evidence>
<comment type="function">
    <text evidence="10">Cell wall formation. Catalyzes the transfer of a GlcNAc subunit on undecaprenyl-pyrophosphoryl-MurNAc-pentapeptide (lipid intermediate I) to form undecaprenyl-pyrophosphoryl-MurNAc-(pentapeptide)GlcNAc (lipid intermediate II).</text>
</comment>
<comment type="subcellular location">
    <subcellularLocation>
        <location evidence="10">Cell membrane</location>
        <topology evidence="10">Peripheral membrane protein</topology>
        <orientation evidence="10">Cytoplasmic side</orientation>
    </subcellularLocation>
</comment>
<keyword evidence="7 10" id="KW-0472">Membrane</keyword>
<dbReference type="SUPFAM" id="SSF53756">
    <property type="entry name" value="UDP-Glycosyltransferase/glycogen phosphorylase"/>
    <property type="match status" value="1"/>
</dbReference>
<feature type="binding site" evidence="10">
    <location>
        <position position="193"/>
    </location>
    <ligand>
        <name>UDP-N-acetyl-alpha-D-glucosamine</name>
        <dbReference type="ChEBI" id="CHEBI:57705"/>
    </ligand>
</feature>
<keyword evidence="3 10" id="KW-0328">Glycosyltransferase</keyword>
<feature type="binding site" evidence="10">
    <location>
        <position position="247"/>
    </location>
    <ligand>
        <name>UDP-N-acetyl-alpha-D-glucosamine</name>
        <dbReference type="ChEBI" id="CHEBI:57705"/>
    </ligand>
</feature>
<dbReference type="InterPro" id="IPR007235">
    <property type="entry name" value="Glyco_trans_28_C"/>
</dbReference>
<name>A0ABW3HFD7_9GAMM</name>
<evidence type="ECO:0000256" key="7">
    <source>
        <dbReference type="ARBA" id="ARBA00023136"/>
    </source>
</evidence>
<dbReference type="NCBIfam" id="TIGR01133">
    <property type="entry name" value="murG"/>
    <property type="match status" value="1"/>
</dbReference>
<dbReference type="InterPro" id="IPR004276">
    <property type="entry name" value="GlycoTrans_28_N"/>
</dbReference>
<dbReference type="InterPro" id="IPR006009">
    <property type="entry name" value="GlcNAc_MurG"/>
</dbReference>
<dbReference type="CDD" id="cd03785">
    <property type="entry name" value="GT28_MurG"/>
    <property type="match status" value="1"/>
</dbReference>
<dbReference type="HAMAP" id="MF_00033">
    <property type="entry name" value="MurG"/>
    <property type="match status" value="1"/>
</dbReference>
<feature type="binding site" evidence="10">
    <location>
        <begin position="14"/>
        <end position="16"/>
    </location>
    <ligand>
        <name>UDP-N-acetyl-alpha-D-glucosamine</name>
        <dbReference type="ChEBI" id="CHEBI:57705"/>
    </ligand>
</feature>
<evidence type="ECO:0000256" key="9">
    <source>
        <dbReference type="ARBA" id="ARBA00023316"/>
    </source>
</evidence>
<feature type="binding site" evidence="10">
    <location>
        <position position="292"/>
    </location>
    <ligand>
        <name>UDP-N-acetyl-alpha-D-glucosamine</name>
        <dbReference type="ChEBI" id="CHEBI:57705"/>
    </ligand>
</feature>
<evidence type="ECO:0000259" key="11">
    <source>
        <dbReference type="Pfam" id="PF03033"/>
    </source>
</evidence>
<evidence type="ECO:0000256" key="10">
    <source>
        <dbReference type="HAMAP-Rule" id="MF_00033"/>
    </source>
</evidence>
<evidence type="ECO:0000256" key="3">
    <source>
        <dbReference type="ARBA" id="ARBA00022676"/>
    </source>
</evidence>
<feature type="binding site" evidence="10">
    <location>
        <position position="165"/>
    </location>
    <ligand>
        <name>UDP-N-acetyl-alpha-D-glucosamine</name>
        <dbReference type="ChEBI" id="CHEBI:57705"/>
    </ligand>
</feature>
<keyword evidence="4 10" id="KW-0808">Transferase</keyword>
<evidence type="ECO:0000256" key="4">
    <source>
        <dbReference type="ARBA" id="ARBA00022679"/>
    </source>
</evidence>
<dbReference type="GO" id="GO:0016757">
    <property type="term" value="F:glycosyltransferase activity"/>
    <property type="evidence" value="ECO:0007669"/>
    <property type="project" value="UniProtKB-KW"/>
</dbReference>
<dbReference type="PANTHER" id="PTHR21015">
    <property type="entry name" value="UDP-N-ACETYLGLUCOSAMINE--N-ACETYLMURAMYL-(PENTAPEPTIDE) PYROPHOSPHORYL-UNDECAPRENOL N-ACETYLGLUCOSAMINE TRANSFERASE 1"/>
    <property type="match status" value="1"/>
</dbReference>
<keyword evidence="6 10" id="KW-0573">Peptidoglycan synthesis</keyword>
<proteinExistence type="inferred from homology"/>
<dbReference type="Proteomes" id="UP001597044">
    <property type="component" value="Unassembled WGS sequence"/>
</dbReference>
<feature type="binding site" evidence="10">
    <location>
        <begin position="266"/>
        <end position="271"/>
    </location>
    <ligand>
        <name>UDP-N-acetyl-alpha-D-glucosamine</name>
        <dbReference type="ChEBI" id="CHEBI:57705"/>
    </ligand>
</feature>
<dbReference type="Pfam" id="PF03033">
    <property type="entry name" value="Glyco_transf_28"/>
    <property type="match status" value="1"/>
</dbReference>
<comment type="similarity">
    <text evidence="10">Belongs to the glycosyltransferase 28 family. MurG subfamily.</text>
</comment>